<accession>A0A1Y1XD23</accession>
<organism evidence="3 4">
    <name type="scientific">Anaeromyces robustus</name>
    <dbReference type="NCBI Taxonomy" id="1754192"/>
    <lineage>
        <taxon>Eukaryota</taxon>
        <taxon>Fungi</taxon>
        <taxon>Fungi incertae sedis</taxon>
        <taxon>Chytridiomycota</taxon>
        <taxon>Chytridiomycota incertae sedis</taxon>
        <taxon>Neocallimastigomycetes</taxon>
        <taxon>Neocallimastigales</taxon>
        <taxon>Neocallimastigaceae</taxon>
        <taxon>Anaeromyces</taxon>
    </lineage>
</organism>
<dbReference type="InterPro" id="IPR036691">
    <property type="entry name" value="Endo/exonu/phosph_ase_sf"/>
</dbReference>
<dbReference type="PANTHER" id="PTHR12121:SF36">
    <property type="entry name" value="ENDONUCLEASE_EXONUCLEASE_PHOSPHATASE DOMAIN-CONTAINING PROTEIN"/>
    <property type="match status" value="1"/>
</dbReference>
<feature type="transmembrane region" description="Helical" evidence="1">
    <location>
        <begin position="6"/>
        <end position="23"/>
    </location>
</feature>
<dbReference type="Pfam" id="PF03372">
    <property type="entry name" value="Exo_endo_phos"/>
    <property type="match status" value="1"/>
</dbReference>
<dbReference type="OrthoDB" id="276515at2759"/>
<dbReference type="GO" id="GO:0000175">
    <property type="term" value="F:3'-5'-RNA exonuclease activity"/>
    <property type="evidence" value="ECO:0007669"/>
    <property type="project" value="TreeGrafter"/>
</dbReference>
<feature type="domain" description="Endonuclease/exonuclease/phosphatase" evidence="2">
    <location>
        <begin position="44"/>
        <end position="294"/>
    </location>
</feature>
<evidence type="ECO:0000256" key="1">
    <source>
        <dbReference type="SAM" id="Phobius"/>
    </source>
</evidence>
<evidence type="ECO:0000313" key="4">
    <source>
        <dbReference type="Proteomes" id="UP000193944"/>
    </source>
</evidence>
<gene>
    <name evidence="3" type="ORF">BCR32DRAFT_291905</name>
</gene>
<dbReference type="EMBL" id="MCFG01000070">
    <property type="protein sequence ID" value="ORX83582.1"/>
    <property type="molecule type" value="Genomic_DNA"/>
</dbReference>
<reference evidence="3 4" key="1">
    <citation type="submission" date="2016-08" db="EMBL/GenBank/DDBJ databases">
        <title>A Parts List for Fungal Cellulosomes Revealed by Comparative Genomics.</title>
        <authorList>
            <consortium name="DOE Joint Genome Institute"/>
            <person name="Haitjema C.H."/>
            <person name="Gilmore S.P."/>
            <person name="Henske J.K."/>
            <person name="Solomon K.V."/>
            <person name="De Groot R."/>
            <person name="Kuo A."/>
            <person name="Mondo S.J."/>
            <person name="Salamov A.A."/>
            <person name="Labutti K."/>
            <person name="Zhao Z."/>
            <person name="Chiniquy J."/>
            <person name="Barry K."/>
            <person name="Brewer H.M."/>
            <person name="Purvine S.O."/>
            <person name="Wright A.T."/>
            <person name="Boxma B."/>
            <person name="Van Alen T."/>
            <person name="Hackstein J.H."/>
            <person name="Baker S.E."/>
            <person name="Grigoriev I.V."/>
            <person name="O'Malley M.A."/>
        </authorList>
    </citation>
    <scope>NUCLEOTIDE SEQUENCE [LARGE SCALE GENOMIC DNA]</scope>
    <source>
        <strain evidence="3 4">S4</strain>
    </source>
</reference>
<proteinExistence type="predicted"/>
<sequence length="323" mass="37897">MGKGKVIGISLSVLLMIALYFSFNRNEYEGIIGEDIYKDSVKIISFNLRYGRANDGPNSWEYRRKSVFEYFKAAQPCIMGTQEGQLFQLEDIKRNVPNLEYVGKPRSLNDENSEYSAIFYDKSVFRLYNSDTFWLSDTPEIPGTPSWDSYHPRICTFGVFEKLNNKELLNRYIIYNCHLEYRSRYSRKKSMEVINQHIDDNFPTYEIILLGDFNVEEENEDVMKYMNSTGWKDCYKTINPASNMGTFHNFTGDLDRFGNKTRLDYVLIKHERALIPSESYIDTTKYGDHLISDHYPLVCKFKLQLFEGDKDDKDDDDDNNDDL</sequence>
<dbReference type="InterPro" id="IPR005135">
    <property type="entry name" value="Endo/exonuclease/phosphatase"/>
</dbReference>
<dbReference type="InterPro" id="IPR050410">
    <property type="entry name" value="CCR4/nocturin_mRNA_transcr"/>
</dbReference>
<keyword evidence="1" id="KW-0472">Membrane</keyword>
<keyword evidence="1" id="KW-0812">Transmembrane</keyword>
<dbReference type="Gene3D" id="3.60.10.10">
    <property type="entry name" value="Endonuclease/exonuclease/phosphatase"/>
    <property type="match status" value="1"/>
</dbReference>
<comment type="caution">
    <text evidence="3">The sequence shown here is derived from an EMBL/GenBank/DDBJ whole genome shotgun (WGS) entry which is preliminary data.</text>
</comment>
<name>A0A1Y1XD23_9FUNG</name>
<keyword evidence="4" id="KW-1185">Reference proteome</keyword>
<protein>
    <submittedName>
        <fullName evidence="3">DNase I-like protein</fullName>
    </submittedName>
</protein>
<keyword evidence="1" id="KW-1133">Transmembrane helix</keyword>
<dbReference type="CDD" id="cd09083">
    <property type="entry name" value="EEP-1"/>
    <property type="match status" value="1"/>
</dbReference>
<evidence type="ECO:0000259" key="2">
    <source>
        <dbReference type="Pfam" id="PF03372"/>
    </source>
</evidence>
<reference evidence="3 4" key="2">
    <citation type="submission" date="2016-08" db="EMBL/GenBank/DDBJ databases">
        <title>Pervasive Adenine N6-methylation of Active Genes in Fungi.</title>
        <authorList>
            <consortium name="DOE Joint Genome Institute"/>
            <person name="Mondo S.J."/>
            <person name="Dannebaum R.O."/>
            <person name="Kuo R.C."/>
            <person name="Labutti K."/>
            <person name="Haridas S."/>
            <person name="Kuo A."/>
            <person name="Salamov A."/>
            <person name="Ahrendt S.R."/>
            <person name="Lipzen A."/>
            <person name="Sullivan W."/>
            <person name="Andreopoulos W.B."/>
            <person name="Clum A."/>
            <person name="Lindquist E."/>
            <person name="Daum C."/>
            <person name="Ramamoorthy G.K."/>
            <person name="Gryganskyi A."/>
            <person name="Culley D."/>
            <person name="Magnuson J.K."/>
            <person name="James T.Y."/>
            <person name="O'Malley M.A."/>
            <person name="Stajich J.E."/>
            <person name="Spatafora J.W."/>
            <person name="Visel A."/>
            <person name="Grigoriev I.V."/>
        </authorList>
    </citation>
    <scope>NUCLEOTIDE SEQUENCE [LARGE SCALE GENOMIC DNA]</scope>
    <source>
        <strain evidence="3 4">S4</strain>
    </source>
</reference>
<dbReference type="Proteomes" id="UP000193944">
    <property type="component" value="Unassembled WGS sequence"/>
</dbReference>
<dbReference type="SUPFAM" id="SSF56219">
    <property type="entry name" value="DNase I-like"/>
    <property type="match status" value="1"/>
</dbReference>
<evidence type="ECO:0000313" key="3">
    <source>
        <dbReference type="EMBL" id="ORX83582.1"/>
    </source>
</evidence>
<dbReference type="STRING" id="1754192.A0A1Y1XD23"/>
<dbReference type="AlphaFoldDB" id="A0A1Y1XD23"/>
<dbReference type="PANTHER" id="PTHR12121">
    <property type="entry name" value="CARBON CATABOLITE REPRESSOR PROTEIN 4"/>
    <property type="match status" value="1"/>
</dbReference>